<organism evidence="3 4">
    <name type="scientific">Pyrinomonas methylaliphatogenes</name>
    <dbReference type="NCBI Taxonomy" id="454194"/>
    <lineage>
        <taxon>Bacteria</taxon>
        <taxon>Pseudomonadati</taxon>
        <taxon>Acidobacteriota</taxon>
        <taxon>Blastocatellia</taxon>
        <taxon>Blastocatellales</taxon>
        <taxon>Pyrinomonadaceae</taxon>
        <taxon>Pyrinomonas</taxon>
    </lineage>
</organism>
<reference evidence="3 4" key="1">
    <citation type="submission" date="2013-12" db="EMBL/GenBank/DDBJ databases">
        <authorList>
            <person name="Stott M."/>
        </authorList>
    </citation>
    <scope>NUCLEOTIDE SEQUENCE [LARGE SCALE GENOMIC DNA]</scope>
    <source>
        <strain evidence="3 4">K22</strain>
    </source>
</reference>
<keyword evidence="1" id="KW-0472">Membrane</keyword>
<feature type="domain" description="CAAX prenyl protease 2/Lysostaphin resistance protein A-like" evidence="2">
    <location>
        <begin position="121"/>
        <end position="218"/>
    </location>
</feature>
<reference evidence="3 4" key="2">
    <citation type="submission" date="2015-01" db="EMBL/GenBank/DDBJ databases">
        <title>Complete genome sequence of Pyrinomonas methylaliphatogenes type strain K22T.</title>
        <authorList>
            <person name="Lee K.C.Y."/>
            <person name="Power J.F."/>
            <person name="Dunfield P.F."/>
            <person name="Morgan X.C."/>
            <person name="Huttenhower C."/>
            <person name="Stott M.B."/>
        </authorList>
    </citation>
    <scope>NUCLEOTIDE SEQUENCE [LARGE SCALE GENOMIC DNA]</scope>
    <source>
        <strain evidence="3 4">K22</strain>
    </source>
</reference>
<feature type="transmembrane region" description="Helical" evidence="1">
    <location>
        <begin position="211"/>
        <end position="232"/>
    </location>
</feature>
<name>A0A0B6WVP5_9BACT</name>
<dbReference type="Proteomes" id="UP000031518">
    <property type="component" value="Unassembled WGS sequence"/>
</dbReference>
<dbReference type="STRING" id="454194.PYK22_00837"/>
<keyword evidence="3" id="KW-0645">Protease</keyword>
<dbReference type="EMBL" id="CBXV010000003">
    <property type="protein sequence ID" value="CDM64842.1"/>
    <property type="molecule type" value="Genomic_DNA"/>
</dbReference>
<evidence type="ECO:0000256" key="1">
    <source>
        <dbReference type="SAM" id="Phobius"/>
    </source>
</evidence>
<dbReference type="Pfam" id="PF02517">
    <property type="entry name" value="Rce1-like"/>
    <property type="match status" value="1"/>
</dbReference>
<gene>
    <name evidence="3" type="ORF">PYK22_00837</name>
</gene>
<evidence type="ECO:0000313" key="3">
    <source>
        <dbReference type="EMBL" id="CDM64842.1"/>
    </source>
</evidence>
<feature type="transmembrane region" description="Helical" evidence="1">
    <location>
        <begin position="48"/>
        <end position="68"/>
    </location>
</feature>
<sequence>MTMKVRRLRSWALALSPTLAYNFGLTLITALLARTSIAGTDPRTLTSVLLGCVLAVELGMLGGVLAWLRARGEGLGSLGWGKPTRPRALVVGLVIALVYSGFTLASPAFGSSALELSLFKVWGALVGVIGGAVEEIVFRGFVTEQLREVGLGPFGQVAGAAVLFGLIHGGLGLLMGKWFLLPGIILTTLLGLALGWIYLDGDRSLTGPVLSHALINLLIEPWLLLGFVNLSLRR</sequence>
<keyword evidence="4" id="KW-1185">Reference proteome</keyword>
<feature type="transmembrane region" description="Helical" evidence="1">
    <location>
        <begin position="154"/>
        <end position="173"/>
    </location>
</feature>
<dbReference type="AlphaFoldDB" id="A0A0B6WVP5"/>
<keyword evidence="3" id="KW-0378">Hydrolase</keyword>
<evidence type="ECO:0000259" key="2">
    <source>
        <dbReference type="Pfam" id="PF02517"/>
    </source>
</evidence>
<dbReference type="GO" id="GO:0004175">
    <property type="term" value="F:endopeptidase activity"/>
    <property type="evidence" value="ECO:0007669"/>
    <property type="project" value="UniProtKB-ARBA"/>
</dbReference>
<dbReference type="GO" id="GO:0080120">
    <property type="term" value="P:CAAX-box protein maturation"/>
    <property type="evidence" value="ECO:0007669"/>
    <property type="project" value="UniProtKB-ARBA"/>
</dbReference>
<keyword evidence="1" id="KW-1133">Transmembrane helix</keyword>
<feature type="transmembrane region" description="Helical" evidence="1">
    <location>
        <begin position="88"/>
        <end position="109"/>
    </location>
</feature>
<proteinExistence type="predicted"/>
<dbReference type="GO" id="GO:0006508">
    <property type="term" value="P:proteolysis"/>
    <property type="evidence" value="ECO:0007669"/>
    <property type="project" value="UniProtKB-KW"/>
</dbReference>
<feature type="transmembrane region" description="Helical" evidence="1">
    <location>
        <begin position="179"/>
        <end position="199"/>
    </location>
</feature>
<keyword evidence="1" id="KW-0812">Transmembrane</keyword>
<dbReference type="InterPro" id="IPR003675">
    <property type="entry name" value="Rce1/LyrA-like_dom"/>
</dbReference>
<protein>
    <submittedName>
        <fullName evidence="3">CAAX protease self-immunity</fullName>
    </submittedName>
</protein>
<evidence type="ECO:0000313" key="4">
    <source>
        <dbReference type="Proteomes" id="UP000031518"/>
    </source>
</evidence>
<accession>A0A0B6WVP5</accession>